<dbReference type="AlphaFoldDB" id="A0A8T0BAK6"/>
<name>A0A8T0BAK6_SILME</name>
<dbReference type="EMBL" id="JABFDY010000010">
    <property type="protein sequence ID" value="KAF7701938.1"/>
    <property type="molecule type" value="Genomic_DNA"/>
</dbReference>
<dbReference type="Proteomes" id="UP000606274">
    <property type="component" value="Unassembled WGS sequence"/>
</dbReference>
<reference evidence="1" key="1">
    <citation type="submission" date="2020-08" db="EMBL/GenBank/DDBJ databases">
        <title>Chromosome-level assembly of Southern catfish (Silurus meridionalis) provides insights into visual adaptation to the nocturnal and benthic lifestyles.</title>
        <authorList>
            <person name="Zhang Y."/>
            <person name="Wang D."/>
            <person name="Peng Z."/>
        </authorList>
    </citation>
    <scope>NUCLEOTIDE SEQUENCE</scope>
    <source>
        <strain evidence="1">SWU-2019-XX</strain>
        <tissue evidence="1">Muscle</tissue>
    </source>
</reference>
<gene>
    <name evidence="1" type="ORF">HF521_001221</name>
</gene>
<evidence type="ECO:0000313" key="2">
    <source>
        <dbReference type="Proteomes" id="UP000606274"/>
    </source>
</evidence>
<keyword evidence="2" id="KW-1185">Reference proteome</keyword>
<organism evidence="1 2">
    <name type="scientific">Silurus meridionalis</name>
    <name type="common">Southern catfish</name>
    <name type="synonym">Silurus soldatovi meridionalis</name>
    <dbReference type="NCBI Taxonomy" id="175797"/>
    <lineage>
        <taxon>Eukaryota</taxon>
        <taxon>Metazoa</taxon>
        <taxon>Chordata</taxon>
        <taxon>Craniata</taxon>
        <taxon>Vertebrata</taxon>
        <taxon>Euteleostomi</taxon>
        <taxon>Actinopterygii</taxon>
        <taxon>Neopterygii</taxon>
        <taxon>Teleostei</taxon>
        <taxon>Ostariophysi</taxon>
        <taxon>Siluriformes</taxon>
        <taxon>Siluridae</taxon>
        <taxon>Silurus</taxon>
    </lineage>
</organism>
<proteinExistence type="predicted"/>
<protein>
    <submittedName>
        <fullName evidence="1">Uncharacterized protein</fullName>
    </submittedName>
</protein>
<comment type="caution">
    <text evidence="1">The sequence shown here is derived from an EMBL/GenBank/DDBJ whole genome shotgun (WGS) entry which is preliminary data.</text>
</comment>
<evidence type="ECO:0000313" key="1">
    <source>
        <dbReference type="EMBL" id="KAF7701938.1"/>
    </source>
</evidence>
<accession>A0A8T0BAK6</accession>
<sequence>MTPMTQNNSIDIERECVLKGLCVYLNEDPEKLADDVSRHTAMEETLFGIYVVQHEGDELTDPPRGCGCHSRGGDCTL</sequence>